<evidence type="ECO:0000256" key="11">
    <source>
        <dbReference type="ARBA" id="ARBA00030639"/>
    </source>
</evidence>
<dbReference type="PANTHER" id="PTHR23342">
    <property type="entry name" value="N-ACETYLGLUTAMATE SYNTHASE"/>
    <property type="match status" value="1"/>
</dbReference>
<dbReference type="GO" id="GO:0003991">
    <property type="term" value="F:acetylglutamate kinase activity"/>
    <property type="evidence" value="ECO:0007669"/>
    <property type="project" value="UniProtKB-EC"/>
</dbReference>
<dbReference type="InterPro" id="IPR041731">
    <property type="entry name" value="NAGK-NC"/>
</dbReference>
<keyword evidence="8 14" id="KW-0418">Kinase</keyword>
<dbReference type="PIRSF" id="PIRSF000728">
    <property type="entry name" value="NAGK"/>
    <property type="match status" value="1"/>
</dbReference>
<evidence type="ECO:0000256" key="4">
    <source>
        <dbReference type="ARBA" id="ARBA00022571"/>
    </source>
</evidence>
<evidence type="ECO:0000256" key="2">
    <source>
        <dbReference type="ARBA" id="ARBA00013065"/>
    </source>
</evidence>
<evidence type="ECO:0000256" key="7">
    <source>
        <dbReference type="ARBA" id="ARBA00022741"/>
    </source>
</evidence>
<keyword evidence="4" id="KW-0055">Arginine biosynthesis</keyword>
<comment type="caution">
    <text evidence="14">The sequence shown here is derived from an EMBL/GenBank/DDBJ whole genome shotgun (WGS) entry which is preliminary data.</text>
</comment>
<dbReference type="NCBIfam" id="TIGR00761">
    <property type="entry name" value="argB"/>
    <property type="match status" value="1"/>
</dbReference>
<proteinExistence type="predicted"/>
<dbReference type="PANTHER" id="PTHR23342:SF0">
    <property type="entry name" value="N-ACETYLGLUTAMATE SYNTHASE, MITOCHONDRIAL"/>
    <property type="match status" value="1"/>
</dbReference>
<dbReference type="EC" id="2.7.2.8" evidence="2"/>
<dbReference type="SUPFAM" id="SSF53633">
    <property type="entry name" value="Carbamate kinase-like"/>
    <property type="match status" value="1"/>
</dbReference>
<keyword evidence="7" id="KW-0547">Nucleotide-binding</keyword>
<protein>
    <recommendedName>
        <fullName evidence="3">Acetylglutamate kinase</fullName>
        <ecNumber evidence="2">2.7.2.8</ecNumber>
    </recommendedName>
    <alternativeName>
        <fullName evidence="10">N-acetyl-L-glutamate 5-phosphotransferase</fullName>
    </alternativeName>
    <alternativeName>
        <fullName evidence="11">NAG kinase</fullName>
    </alternativeName>
</protein>
<evidence type="ECO:0000256" key="1">
    <source>
        <dbReference type="ARBA" id="ARBA00004828"/>
    </source>
</evidence>
<keyword evidence="9" id="KW-0067">ATP-binding</keyword>
<dbReference type="CDD" id="cd04249">
    <property type="entry name" value="AAK_NAGK-NC"/>
    <property type="match status" value="1"/>
</dbReference>
<dbReference type="Pfam" id="PF00696">
    <property type="entry name" value="AA_kinase"/>
    <property type="match status" value="1"/>
</dbReference>
<evidence type="ECO:0000256" key="8">
    <source>
        <dbReference type="ARBA" id="ARBA00022777"/>
    </source>
</evidence>
<evidence type="ECO:0000259" key="13">
    <source>
        <dbReference type="Pfam" id="PF00696"/>
    </source>
</evidence>
<dbReference type="InterPro" id="IPR001048">
    <property type="entry name" value="Asp/Glu/Uridylate_kinase"/>
</dbReference>
<gene>
    <name evidence="14" type="primary">argB</name>
    <name evidence="14" type="ORF">QDH73_00500</name>
</gene>
<organism evidence="14 15">
    <name type="scientific">Pseudoalteromonas distincta</name>
    <dbReference type="NCBI Taxonomy" id="77608"/>
    <lineage>
        <taxon>Bacteria</taxon>
        <taxon>Pseudomonadati</taxon>
        <taxon>Pseudomonadota</taxon>
        <taxon>Gammaproteobacteria</taxon>
        <taxon>Alteromonadales</taxon>
        <taxon>Pseudoalteromonadaceae</taxon>
        <taxon>Pseudoalteromonas</taxon>
    </lineage>
</organism>
<evidence type="ECO:0000256" key="10">
    <source>
        <dbReference type="ARBA" id="ARBA00030178"/>
    </source>
</evidence>
<feature type="domain" description="Aspartate/glutamate/uridylate kinase" evidence="13">
    <location>
        <begin position="4"/>
        <end position="231"/>
    </location>
</feature>
<keyword evidence="6 14" id="KW-0808">Transferase</keyword>
<evidence type="ECO:0000256" key="12">
    <source>
        <dbReference type="ARBA" id="ARBA00048141"/>
    </source>
</evidence>
<dbReference type="InterPro" id="IPR036393">
    <property type="entry name" value="AceGlu_kinase-like_sf"/>
</dbReference>
<keyword evidence="5" id="KW-0028">Amino-acid biosynthesis</keyword>
<comment type="catalytic activity">
    <reaction evidence="12">
        <text>N-acetyl-L-glutamate + ATP = N-acetyl-L-glutamyl 5-phosphate + ADP</text>
        <dbReference type="Rhea" id="RHEA:14629"/>
        <dbReference type="ChEBI" id="CHEBI:30616"/>
        <dbReference type="ChEBI" id="CHEBI:44337"/>
        <dbReference type="ChEBI" id="CHEBI:57936"/>
        <dbReference type="ChEBI" id="CHEBI:456216"/>
        <dbReference type="EC" id="2.7.2.8"/>
    </reaction>
</comment>
<reference evidence="14 15" key="1">
    <citation type="submission" date="2023-04" db="EMBL/GenBank/DDBJ databases">
        <title>Novel Pseudoalteromonas species isolated from Pacific coral.</title>
        <authorList>
            <person name="Videau P."/>
            <person name="Shlafstein M.D."/>
            <person name="Oline D.K."/>
            <person name="Strangman W.K."/>
            <person name="Hahnke R.L."/>
            <person name="Saw J.H."/>
            <person name="Ushijima B."/>
        </authorList>
    </citation>
    <scope>NUCLEOTIDE SEQUENCE [LARGE SCALE GENOMIC DNA]</scope>
    <source>
        <strain evidence="14 15">LMG 14908</strain>
    </source>
</reference>
<comment type="pathway">
    <text evidence="1">Amino-acid biosynthesis; L-arginine biosynthesis; N(2)-acetyl-L-ornithine from L-glutamate: step 2/4.</text>
</comment>
<evidence type="ECO:0000256" key="5">
    <source>
        <dbReference type="ARBA" id="ARBA00022605"/>
    </source>
</evidence>
<dbReference type="Proteomes" id="UP001242314">
    <property type="component" value="Unassembled WGS sequence"/>
</dbReference>
<evidence type="ECO:0000256" key="3">
    <source>
        <dbReference type="ARBA" id="ARBA00021197"/>
    </source>
</evidence>
<dbReference type="EMBL" id="JASGWX010000001">
    <property type="protein sequence ID" value="MDP4482524.1"/>
    <property type="molecule type" value="Genomic_DNA"/>
</dbReference>
<dbReference type="RefSeq" id="WP_039484900.1">
    <property type="nucleotide sequence ID" value="NZ_JASGWX010000001.1"/>
</dbReference>
<sequence length="255" mass="27328">MSKKTWVIKLGGAVLNTENAAKALFDVLSEQKNDEFVIVHGGGALVDTWLKQAGFASAKHQGLRISPAEQMPYIVGALAGCANKQLMTQAISAGHKPVGLSLFEAGVTATQKLKALCLVGKCKSNDDSIVNDLLKIGRLPIVSSIGFDEQGLWYNVNADEAAAAIASNLNAELIFMTDVEAVLDENKQPLHQLDTKHIDTLITNGVIVGGMEVKVKTSLHAAQHLRRGVYISSWQKPENLTALLQGEHVGTKITP</sequence>
<dbReference type="Gene3D" id="3.40.1160.10">
    <property type="entry name" value="Acetylglutamate kinase-like"/>
    <property type="match status" value="1"/>
</dbReference>
<evidence type="ECO:0000256" key="6">
    <source>
        <dbReference type="ARBA" id="ARBA00022679"/>
    </source>
</evidence>
<accession>A0ABT9G9H2</accession>
<evidence type="ECO:0000313" key="15">
    <source>
        <dbReference type="Proteomes" id="UP001242314"/>
    </source>
</evidence>
<name>A0ABT9G9H2_9GAMM</name>
<dbReference type="InterPro" id="IPR004662">
    <property type="entry name" value="AcgluKinase_fam"/>
</dbReference>
<keyword evidence="15" id="KW-1185">Reference proteome</keyword>
<evidence type="ECO:0000256" key="9">
    <source>
        <dbReference type="ARBA" id="ARBA00022840"/>
    </source>
</evidence>
<evidence type="ECO:0000313" key="14">
    <source>
        <dbReference type="EMBL" id="MDP4482524.1"/>
    </source>
</evidence>